<dbReference type="GO" id="GO:0000978">
    <property type="term" value="F:RNA polymerase II cis-regulatory region sequence-specific DNA binding"/>
    <property type="evidence" value="ECO:0007669"/>
    <property type="project" value="TreeGrafter"/>
</dbReference>
<evidence type="ECO:0000256" key="4">
    <source>
        <dbReference type="ARBA" id="ARBA00022871"/>
    </source>
</evidence>
<sequence length="225" mass="24545">AVYWGLCDLLSATRNRVNRKLSRELGFKWPPRAASQDGGGGGGLPGPWLLQSGGSSQWQDAVPGAHARSAPGASEPGPREVGRGGCRPCAGPGPLWAAWASSSGTREQASGTCSRWLGRWLRFSRLSLRVTPLDFDCRRRIRICCDELNLLVPFCNAETDKATTLQWTTAFLKYIQERHGDALKKEFESVFCGKTGRRLKLTRPDSLITCPAQGSLQGSPSMEIK</sequence>
<dbReference type="GO" id="GO:0030154">
    <property type="term" value="P:cell differentiation"/>
    <property type="evidence" value="ECO:0007669"/>
    <property type="project" value="UniProtKB-KW"/>
</dbReference>
<dbReference type="Ensembl" id="ENSOCUT00000026551.3">
    <property type="protein sequence ID" value="ENSOCUP00000018454.2"/>
    <property type="gene ID" value="ENSOCUG00000021283.3"/>
</dbReference>
<evidence type="ECO:0000256" key="2">
    <source>
        <dbReference type="ARBA" id="ARBA00022473"/>
    </source>
</evidence>
<feature type="region of interest" description="Disordered" evidence="9">
    <location>
        <begin position="29"/>
        <end position="84"/>
    </location>
</feature>
<proteinExistence type="predicted"/>
<dbReference type="GeneTree" id="ENSGT00390000002821"/>
<keyword evidence="5" id="KW-0805">Transcription regulation</keyword>
<dbReference type="PANTHER" id="PTHR15402:SF3">
    <property type="entry name" value="TRANSCRIPTION FACTOR-LIKE 5 PROTEIN"/>
    <property type="match status" value="1"/>
</dbReference>
<dbReference type="PANTHER" id="PTHR15402">
    <property type="entry name" value="TRANSCRIPTION FACTOR-LIKE 5 PROTEIN"/>
    <property type="match status" value="1"/>
</dbReference>
<evidence type="ECO:0000259" key="10">
    <source>
        <dbReference type="Pfam" id="PF00010"/>
    </source>
</evidence>
<dbReference type="SUPFAM" id="SSF47459">
    <property type="entry name" value="HLH, helix-loop-helix DNA-binding domain"/>
    <property type="match status" value="1"/>
</dbReference>
<organism evidence="11 12">
    <name type="scientific">Oryctolagus cuniculus</name>
    <name type="common">Rabbit</name>
    <dbReference type="NCBI Taxonomy" id="9986"/>
    <lineage>
        <taxon>Eukaryota</taxon>
        <taxon>Metazoa</taxon>
        <taxon>Chordata</taxon>
        <taxon>Craniata</taxon>
        <taxon>Vertebrata</taxon>
        <taxon>Euteleostomi</taxon>
        <taxon>Mammalia</taxon>
        <taxon>Eutheria</taxon>
        <taxon>Euarchontoglires</taxon>
        <taxon>Glires</taxon>
        <taxon>Lagomorpha</taxon>
        <taxon>Leporidae</taxon>
        <taxon>Oryctolagus</taxon>
    </lineage>
</organism>
<dbReference type="AlphaFoldDB" id="G1TN85"/>
<evidence type="ECO:0000313" key="12">
    <source>
        <dbReference type="Proteomes" id="UP000001811"/>
    </source>
</evidence>
<keyword evidence="4" id="KW-0744">Spermatogenesis</keyword>
<dbReference type="HOGENOM" id="CLU_867537_0_0_1"/>
<dbReference type="GO" id="GO:0046983">
    <property type="term" value="F:protein dimerization activity"/>
    <property type="evidence" value="ECO:0007669"/>
    <property type="project" value="InterPro"/>
</dbReference>
<keyword evidence="7" id="KW-0804">Transcription</keyword>
<name>G1TN85_RABIT</name>
<dbReference type="InterPro" id="IPR036638">
    <property type="entry name" value="HLH_DNA-bd_sf"/>
</dbReference>
<dbReference type="Pfam" id="PF00010">
    <property type="entry name" value="HLH"/>
    <property type="match status" value="1"/>
</dbReference>
<feature type="domain" description="BHLH" evidence="10">
    <location>
        <begin position="138"/>
        <end position="176"/>
    </location>
</feature>
<dbReference type="Gene3D" id="4.10.280.10">
    <property type="entry name" value="Helix-loop-helix DNA-binding domain"/>
    <property type="match status" value="1"/>
</dbReference>
<comment type="subcellular location">
    <subcellularLocation>
        <location evidence="1">Nucleus</location>
    </subcellularLocation>
</comment>
<evidence type="ECO:0000256" key="9">
    <source>
        <dbReference type="SAM" id="MobiDB-lite"/>
    </source>
</evidence>
<keyword evidence="8" id="KW-0539">Nucleus</keyword>
<keyword evidence="12" id="KW-1185">Reference proteome</keyword>
<evidence type="ECO:0000256" key="1">
    <source>
        <dbReference type="ARBA" id="ARBA00004123"/>
    </source>
</evidence>
<evidence type="ECO:0000256" key="5">
    <source>
        <dbReference type="ARBA" id="ARBA00023015"/>
    </source>
</evidence>
<dbReference type="STRING" id="9986.ENSOCUP00000018454"/>
<protein>
    <recommendedName>
        <fullName evidence="10">BHLH domain-containing protein</fullName>
    </recommendedName>
</protein>
<feature type="compositionally biased region" description="Low complexity" evidence="9">
    <location>
        <begin position="46"/>
        <end position="57"/>
    </location>
</feature>
<evidence type="ECO:0000256" key="8">
    <source>
        <dbReference type="ARBA" id="ARBA00023242"/>
    </source>
</evidence>
<reference evidence="11 12" key="1">
    <citation type="journal article" date="2011" name="Nature">
        <title>A high-resolution map of human evolutionary constraint using 29 mammals.</title>
        <authorList>
            <person name="Lindblad-Toh K."/>
            <person name="Garber M."/>
            <person name="Zuk O."/>
            <person name="Lin M.F."/>
            <person name="Parker B.J."/>
            <person name="Washietl S."/>
            <person name="Kheradpour P."/>
            <person name="Ernst J."/>
            <person name="Jordan G."/>
            <person name="Mauceli E."/>
            <person name="Ward L.D."/>
            <person name="Lowe C.B."/>
            <person name="Holloway A.K."/>
            <person name="Clamp M."/>
            <person name="Gnerre S."/>
            <person name="Alfoldi J."/>
            <person name="Beal K."/>
            <person name="Chang J."/>
            <person name="Clawson H."/>
            <person name="Cuff J."/>
            <person name="Di Palma F."/>
            <person name="Fitzgerald S."/>
            <person name="Flicek P."/>
            <person name="Guttman M."/>
            <person name="Hubisz M.J."/>
            <person name="Jaffe D.B."/>
            <person name="Jungreis I."/>
            <person name="Kent W.J."/>
            <person name="Kostka D."/>
            <person name="Lara M."/>
            <person name="Martins A.L."/>
            <person name="Massingham T."/>
            <person name="Moltke I."/>
            <person name="Raney B.J."/>
            <person name="Rasmussen M.D."/>
            <person name="Robinson J."/>
            <person name="Stark A."/>
            <person name="Vilella A.J."/>
            <person name="Wen J."/>
            <person name="Xie X."/>
            <person name="Zody M.C."/>
            <person name="Baldwin J."/>
            <person name="Bloom T."/>
            <person name="Chin C.W."/>
            <person name="Heiman D."/>
            <person name="Nicol R."/>
            <person name="Nusbaum C."/>
            <person name="Young S."/>
            <person name="Wilkinson J."/>
            <person name="Worley K.C."/>
            <person name="Kovar C.L."/>
            <person name="Muzny D.M."/>
            <person name="Gibbs R.A."/>
            <person name="Cree A."/>
            <person name="Dihn H.H."/>
            <person name="Fowler G."/>
            <person name="Jhangiani S."/>
            <person name="Joshi V."/>
            <person name="Lee S."/>
            <person name="Lewis L.R."/>
            <person name="Nazareth L.V."/>
            <person name="Okwuonu G."/>
            <person name="Santibanez J."/>
            <person name="Warren W.C."/>
            <person name="Mardis E.R."/>
            <person name="Weinstock G.M."/>
            <person name="Wilson R.K."/>
            <person name="Delehaunty K."/>
            <person name="Dooling D."/>
            <person name="Fronik C."/>
            <person name="Fulton L."/>
            <person name="Fulton B."/>
            <person name="Graves T."/>
            <person name="Minx P."/>
            <person name="Sodergren E."/>
            <person name="Birney E."/>
            <person name="Margulies E.H."/>
            <person name="Herrero J."/>
            <person name="Green E.D."/>
            <person name="Haussler D."/>
            <person name="Siepel A."/>
            <person name="Goldman N."/>
            <person name="Pollard K.S."/>
            <person name="Pedersen J.S."/>
            <person name="Lander E.S."/>
            <person name="Kellis M."/>
        </authorList>
    </citation>
    <scope>NUCLEOTIDE SEQUENCE [LARGE SCALE GENOMIC DNA]</scope>
    <source>
        <strain evidence="12">Thorbecke</strain>
    </source>
</reference>
<keyword evidence="6" id="KW-0238">DNA-binding</keyword>
<keyword evidence="2" id="KW-0217">Developmental protein</keyword>
<reference evidence="11" key="2">
    <citation type="submission" date="2025-08" db="UniProtKB">
        <authorList>
            <consortium name="Ensembl"/>
        </authorList>
    </citation>
    <scope>IDENTIFICATION</scope>
    <source>
        <strain evidence="11">Thorbecke</strain>
    </source>
</reference>
<accession>G1TN85</accession>
<dbReference type="InterPro" id="IPR011598">
    <property type="entry name" value="bHLH_dom"/>
</dbReference>
<dbReference type="CDD" id="cd18909">
    <property type="entry name" value="bHLH_TCFL5"/>
    <property type="match status" value="1"/>
</dbReference>
<dbReference type="GO" id="GO:0000981">
    <property type="term" value="F:DNA-binding transcription factor activity, RNA polymerase II-specific"/>
    <property type="evidence" value="ECO:0007669"/>
    <property type="project" value="TreeGrafter"/>
</dbReference>
<dbReference type="Proteomes" id="UP000001811">
    <property type="component" value="Unplaced"/>
</dbReference>
<keyword evidence="3" id="KW-0221">Differentiation</keyword>
<evidence type="ECO:0000313" key="11">
    <source>
        <dbReference type="Ensembl" id="ENSOCUP00000018454.2"/>
    </source>
</evidence>
<evidence type="ECO:0000256" key="7">
    <source>
        <dbReference type="ARBA" id="ARBA00023163"/>
    </source>
</evidence>
<dbReference type="InParanoid" id="G1TN85"/>
<dbReference type="FunFam" id="4.10.280.10:FF:000057">
    <property type="entry name" value="transcription factor-like 5 protein-like"/>
    <property type="match status" value="1"/>
</dbReference>
<dbReference type="Bgee" id="ENSOCUG00000021283">
    <property type="expression patterns" value="Expressed in testis and 13 other cell types or tissues"/>
</dbReference>
<evidence type="ECO:0000256" key="3">
    <source>
        <dbReference type="ARBA" id="ARBA00022782"/>
    </source>
</evidence>
<reference evidence="11" key="3">
    <citation type="submission" date="2025-09" db="UniProtKB">
        <authorList>
            <consortium name="Ensembl"/>
        </authorList>
    </citation>
    <scope>IDENTIFICATION</scope>
    <source>
        <strain evidence="11">Thorbecke</strain>
    </source>
</reference>
<dbReference type="eggNOG" id="ENOG502QVQ5">
    <property type="taxonomic scope" value="Eukaryota"/>
</dbReference>
<dbReference type="InterPro" id="IPR039583">
    <property type="entry name" value="TCFL5/SOLH1/2"/>
</dbReference>
<dbReference type="GO" id="GO:0005634">
    <property type="term" value="C:nucleus"/>
    <property type="evidence" value="ECO:0007669"/>
    <property type="project" value="UniProtKB-SubCell"/>
</dbReference>
<dbReference type="GO" id="GO:0007283">
    <property type="term" value="P:spermatogenesis"/>
    <property type="evidence" value="ECO:0007669"/>
    <property type="project" value="UniProtKB-KW"/>
</dbReference>
<evidence type="ECO:0000256" key="6">
    <source>
        <dbReference type="ARBA" id="ARBA00023125"/>
    </source>
</evidence>